<dbReference type="STRING" id="574376.BAMA_16710"/>
<organism evidence="3 4">
    <name type="scientific">Bacillus manliponensis</name>
    <dbReference type="NCBI Taxonomy" id="574376"/>
    <lineage>
        <taxon>Bacteria</taxon>
        <taxon>Bacillati</taxon>
        <taxon>Bacillota</taxon>
        <taxon>Bacilli</taxon>
        <taxon>Bacillales</taxon>
        <taxon>Bacillaceae</taxon>
        <taxon>Bacillus</taxon>
        <taxon>Bacillus cereus group</taxon>
    </lineage>
</organism>
<keyword evidence="1" id="KW-0812">Transmembrane</keyword>
<evidence type="ECO:0000313" key="4">
    <source>
        <dbReference type="Proteomes" id="UP000027822"/>
    </source>
</evidence>
<evidence type="ECO:0008006" key="5">
    <source>
        <dbReference type="Google" id="ProtNLM"/>
    </source>
</evidence>
<protein>
    <recommendedName>
        <fullName evidence="5">YHYH domain-containing protein</fullName>
    </recommendedName>
</protein>
<dbReference type="RefSeq" id="WP_034637276.1">
    <property type="nucleotide sequence ID" value="NZ_CBCSJC010000003.1"/>
</dbReference>
<dbReference type="OrthoDB" id="1656058at2"/>
<evidence type="ECO:0000256" key="2">
    <source>
        <dbReference type="SAM" id="SignalP"/>
    </source>
</evidence>
<reference evidence="3 4" key="1">
    <citation type="submission" date="2014-06" db="EMBL/GenBank/DDBJ databases">
        <title>Draft genome sequence of Bacillus manliponensis JCM 15802 (MCCC 1A00708).</title>
        <authorList>
            <person name="Lai Q."/>
            <person name="Liu Y."/>
            <person name="Shao Z."/>
        </authorList>
    </citation>
    <scope>NUCLEOTIDE SEQUENCE [LARGE SCALE GENOMIC DNA]</scope>
    <source>
        <strain evidence="3 4">JCM 15802</strain>
    </source>
</reference>
<dbReference type="InterPro" id="IPR047773">
    <property type="entry name" value="YHYH_dom_bact"/>
</dbReference>
<keyword evidence="1" id="KW-1133">Transmembrane helix</keyword>
<keyword evidence="1" id="KW-0472">Membrane</keyword>
<dbReference type="NCBIfam" id="NF033223">
    <property type="entry name" value="YHYH_alt"/>
    <property type="match status" value="1"/>
</dbReference>
<evidence type="ECO:0000256" key="1">
    <source>
        <dbReference type="SAM" id="Phobius"/>
    </source>
</evidence>
<name>A0A073JYI9_9BACI</name>
<feature type="chain" id="PRO_5001692266" description="YHYH domain-containing protein" evidence="2">
    <location>
        <begin position="21"/>
        <end position="285"/>
    </location>
</feature>
<dbReference type="eggNOG" id="COG1525">
    <property type="taxonomic scope" value="Bacteria"/>
</dbReference>
<feature type="signal peptide" evidence="2">
    <location>
        <begin position="1"/>
        <end position="20"/>
    </location>
</feature>
<accession>A0A073JYI9</accession>
<gene>
    <name evidence="3" type="ORF">BAMA_16710</name>
</gene>
<dbReference type="EMBL" id="JOTN01000004">
    <property type="protein sequence ID" value="KEK20094.1"/>
    <property type="molecule type" value="Genomic_DNA"/>
</dbReference>
<keyword evidence="2" id="KW-0732">Signal</keyword>
<keyword evidence="4" id="KW-1185">Reference proteome</keyword>
<dbReference type="Proteomes" id="UP000027822">
    <property type="component" value="Unassembled WGS sequence"/>
</dbReference>
<sequence length="285" mass="33299">MKKIFLCIFIWMLSPHVIYAHPGNTDANGGHTCWTNCEEWGLEYGEYHFHDATYKSYEYEYDYEHKYEEGYNKGFDLAYSYTSQCEEEYDWWWKGHKAFGEGYEQGIEDGHEEGLSICYENSRQAGSNRGYSDYVNDDGYDDTPYKTYDYDSYEDGYAEGWSTAESEWEEDISLSDSASDSDDIDSVLVDSSVDQEALFDDGYEEGYEAAGLDYTYDDFESDLTKEEQKFYQKGYFAGYIEAGSGTVWEKIYYYVFQKYILFTIIIGVLLWLGSILFITNKKSKK</sequence>
<evidence type="ECO:0000313" key="3">
    <source>
        <dbReference type="EMBL" id="KEK20094.1"/>
    </source>
</evidence>
<comment type="caution">
    <text evidence="3">The sequence shown here is derived from an EMBL/GenBank/DDBJ whole genome shotgun (WGS) entry which is preliminary data.</text>
</comment>
<dbReference type="AlphaFoldDB" id="A0A073JYI9"/>
<proteinExistence type="predicted"/>
<feature type="transmembrane region" description="Helical" evidence="1">
    <location>
        <begin position="259"/>
        <end position="279"/>
    </location>
</feature>